<dbReference type="GO" id="GO:0042301">
    <property type="term" value="F:phosphate ion binding"/>
    <property type="evidence" value="ECO:0007669"/>
    <property type="project" value="InterPro"/>
</dbReference>
<comment type="function">
    <text evidence="1">Part of the ABC transporter complex PstSACB involved in phosphate import.</text>
</comment>
<evidence type="ECO:0000313" key="10">
    <source>
        <dbReference type="Proteomes" id="UP000199537"/>
    </source>
</evidence>
<comment type="subunit">
    <text evidence="3">The complex is composed of two ATP-binding proteins (PstB), two transmembrane proteins (PstC and PstA) and a solute-binding protein (PstS).</text>
</comment>
<dbReference type="Proteomes" id="UP000199537">
    <property type="component" value="Unassembled WGS sequence"/>
</dbReference>
<dbReference type="RefSeq" id="WP_092459283.1">
    <property type="nucleotide sequence ID" value="NZ_FPCJ01000001.1"/>
</dbReference>
<accession>A0A1I7ND78</accession>
<organism evidence="9 10">
    <name type="scientific">Thermoflavifilum thermophilum</name>
    <dbReference type="NCBI Taxonomy" id="1393122"/>
    <lineage>
        <taxon>Bacteria</taxon>
        <taxon>Pseudomonadati</taxon>
        <taxon>Bacteroidota</taxon>
        <taxon>Chitinophagia</taxon>
        <taxon>Chitinophagales</taxon>
        <taxon>Chitinophagaceae</taxon>
        <taxon>Thermoflavifilum</taxon>
    </lineage>
</organism>
<evidence type="ECO:0000256" key="3">
    <source>
        <dbReference type="ARBA" id="ARBA00011529"/>
    </source>
</evidence>
<dbReference type="GO" id="GO:0043190">
    <property type="term" value="C:ATP-binding cassette (ABC) transporter complex"/>
    <property type="evidence" value="ECO:0007669"/>
    <property type="project" value="InterPro"/>
</dbReference>
<dbReference type="PANTHER" id="PTHR42996:SF1">
    <property type="entry name" value="PHOSPHATE-BINDING PROTEIN PSTS"/>
    <property type="match status" value="1"/>
</dbReference>
<proteinExistence type="inferred from homology"/>
<dbReference type="CDD" id="cd13565">
    <property type="entry name" value="PBP2_PstS"/>
    <property type="match status" value="1"/>
</dbReference>
<dbReference type="InterPro" id="IPR050962">
    <property type="entry name" value="Phosphate-bind_PstS"/>
</dbReference>
<evidence type="ECO:0000256" key="4">
    <source>
        <dbReference type="ARBA" id="ARBA00022448"/>
    </source>
</evidence>
<evidence type="ECO:0000256" key="2">
    <source>
        <dbReference type="ARBA" id="ARBA00008725"/>
    </source>
</evidence>
<protein>
    <recommendedName>
        <fullName evidence="6">Phosphate-binding protein</fullName>
    </recommendedName>
</protein>
<dbReference type="Gene3D" id="3.40.190.10">
    <property type="entry name" value="Periplasmic binding protein-like II"/>
    <property type="match status" value="2"/>
</dbReference>
<evidence type="ECO:0000256" key="7">
    <source>
        <dbReference type="SAM" id="SignalP"/>
    </source>
</evidence>
<feature type="domain" description="PBP" evidence="8">
    <location>
        <begin position="31"/>
        <end position="312"/>
    </location>
</feature>
<feature type="chain" id="PRO_5011751645" description="Phosphate-binding protein" evidence="7">
    <location>
        <begin position="19"/>
        <end position="365"/>
    </location>
</feature>
<dbReference type="STRING" id="1393122.SAMN05660895_1408"/>
<dbReference type="InterPro" id="IPR024370">
    <property type="entry name" value="PBP_domain"/>
</dbReference>
<keyword evidence="10" id="KW-1185">Reference proteome</keyword>
<dbReference type="AlphaFoldDB" id="A0A1I7ND78"/>
<dbReference type="NCBIfam" id="TIGR00975">
    <property type="entry name" value="3a0107s03"/>
    <property type="match status" value="1"/>
</dbReference>
<feature type="signal peptide" evidence="7">
    <location>
        <begin position="1"/>
        <end position="18"/>
    </location>
</feature>
<dbReference type="Pfam" id="PF12849">
    <property type="entry name" value="PBP_like_2"/>
    <property type="match status" value="1"/>
</dbReference>
<reference evidence="10" key="1">
    <citation type="submission" date="2016-10" db="EMBL/GenBank/DDBJ databases">
        <authorList>
            <person name="Varghese N."/>
            <person name="Submissions S."/>
        </authorList>
    </citation>
    <scope>NUCLEOTIDE SEQUENCE [LARGE SCALE GENOMIC DNA]</scope>
    <source>
        <strain evidence="10">DSM 14807</strain>
    </source>
</reference>
<evidence type="ECO:0000256" key="6">
    <source>
        <dbReference type="PIRNR" id="PIRNR002756"/>
    </source>
</evidence>
<dbReference type="EMBL" id="FPCJ01000001">
    <property type="protein sequence ID" value="SFV32637.1"/>
    <property type="molecule type" value="Genomic_DNA"/>
</dbReference>
<dbReference type="OrthoDB" id="9783488at2"/>
<dbReference type="SUPFAM" id="SSF53850">
    <property type="entry name" value="Periplasmic binding protein-like II"/>
    <property type="match status" value="1"/>
</dbReference>
<evidence type="ECO:0000256" key="5">
    <source>
        <dbReference type="ARBA" id="ARBA00022592"/>
    </source>
</evidence>
<sequence>MKKTNLISLAIASMALLASCGGGGQKQTSQTAASSQDNKTLLGAGSTFIYPFYSKVFNVYTQQTGIKVNYQSIGSGGGILQLINKTVDFGDSDAPLTDDQEKQAGTPVVHIPICAGAVVLTYNLPGIQDTLQFTPDVLANIYLGKITRWNDPAIQAINPKVKLPNLPIAVVHRSDGSGTTNIFTNYLSKISPEWKAKVGASTSVNWPVGLGGKGNEGVSGLIRQTPGGFGYVELAYAIQNQMPVAKIQNASGHFIAPTIASTQAASNIQLPADAKVFVTNTTAPDGYPISGFTWAILYREQHYGDRSLDRAQELVKLFWWVTHNAQSYCADLHYAPLSAEAQATAENLLKTITFDGKPVLETSAQ</sequence>
<keyword evidence="7" id="KW-0732">Signal</keyword>
<dbReference type="GO" id="GO:0035435">
    <property type="term" value="P:phosphate ion transmembrane transport"/>
    <property type="evidence" value="ECO:0007669"/>
    <property type="project" value="InterPro"/>
</dbReference>
<keyword evidence="4 6" id="KW-0813">Transport</keyword>
<gene>
    <name evidence="9" type="ORF">SAMN05660895_1408</name>
</gene>
<name>A0A1I7ND78_9BACT</name>
<evidence type="ECO:0000313" key="9">
    <source>
        <dbReference type="EMBL" id="SFV32637.1"/>
    </source>
</evidence>
<keyword evidence="5 6" id="KW-0592">Phosphate transport</keyword>
<dbReference type="InterPro" id="IPR005673">
    <property type="entry name" value="ABC_phos-bd_PstS"/>
</dbReference>
<dbReference type="PROSITE" id="PS51257">
    <property type="entry name" value="PROKAR_LIPOPROTEIN"/>
    <property type="match status" value="1"/>
</dbReference>
<dbReference type="PANTHER" id="PTHR42996">
    <property type="entry name" value="PHOSPHATE-BINDING PROTEIN PSTS"/>
    <property type="match status" value="1"/>
</dbReference>
<evidence type="ECO:0000256" key="1">
    <source>
        <dbReference type="ARBA" id="ARBA00002841"/>
    </source>
</evidence>
<evidence type="ECO:0000259" key="8">
    <source>
        <dbReference type="Pfam" id="PF12849"/>
    </source>
</evidence>
<dbReference type="PIRSF" id="PIRSF002756">
    <property type="entry name" value="PstS"/>
    <property type="match status" value="1"/>
</dbReference>
<comment type="similarity">
    <text evidence="2 6">Belongs to the PstS family.</text>
</comment>